<dbReference type="AlphaFoldDB" id="A0A927MQC4"/>
<sequence>MRRVFDVIAQPYLGRRTRAVAEKITLLHTSADRCSPITSPAA</sequence>
<dbReference type="RefSeq" id="WP_273374884.1">
    <property type="nucleotide sequence ID" value="NZ_BAABJL010000072.1"/>
</dbReference>
<dbReference type="Proteomes" id="UP000638648">
    <property type="component" value="Unassembled WGS sequence"/>
</dbReference>
<proteinExistence type="predicted"/>
<protein>
    <submittedName>
        <fullName evidence="1">Uncharacterized protein</fullName>
    </submittedName>
</protein>
<dbReference type="EMBL" id="JADBEM010000001">
    <property type="protein sequence ID" value="MBE1604139.1"/>
    <property type="molecule type" value="Genomic_DNA"/>
</dbReference>
<accession>A0A927MQC4</accession>
<reference evidence="1" key="1">
    <citation type="submission" date="2020-10" db="EMBL/GenBank/DDBJ databases">
        <title>Sequencing the genomes of 1000 actinobacteria strains.</title>
        <authorList>
            <person name="Klenk H.-P."/>
        </authorList>
    </citation>
    <scope>NUCLEOTIDE SEQUENCE</scope>
    <source>
        <strain evidence="1">DSM 45354</strain>
    </source>
</reference>
<gene>
    <name evidence="1" type="ORF">HEB94_000987</name>
</gene>
<evidence type="ECO:0000313" key="2">
    <source>
        <dbReference type="Proteomes" id="UP000638648"/>
    </source>
</evidence>
<comment type="caution">
    <text evidence="1">The sequence shown here is derived from an EMBL/GenBank/DDBJ whole genome shotgun (WGS) entry which is preliminary data.</text>
</comment>
<organism evidence="1 2">
    <name type="scientific">Actinopolymorpha pittospori</name>
    <dbReference type="NCBI Taxonomy" id="648752"/>
    <lineage>
        <taxon>Bacteria</taxon>
        <taxon>Bacillati</taxon>
        <taxon>Actinomycetota</taxon>
        <taxon>Actinomycetes</taxon>
        <taxon>Propionibacteriales</taxon>
        <taxon>Actinopolymorphaceae</taxon>
        <taxon>Actinopolymorpha</taxon>
    </lineage>
</organism>
<evidence type="ECO:0000313" key="1">
    <source>
        <dbReference type="EMBL" id="MBE1604139.1"/>
    </source>
</evidence>
<name>A0A927MQC4_9ACTN</name>
<keyword evidence="2" id="KW-1185">Reference proteome</keyword>